<dbReference type="Pfam" id="PF00096">
    <property type="entry name" value="zf-C2H2"/>
    <property type="match status" value="1"/>
</dbReference>
<dbReference type="SUPFAM" id="SSF57701">
    <property type="entry name" value="Zn2/Cys6 DNA-binding domain"/>
    <property type="match status" value="1"/>
</dbReference>
<dbReference type="PROSITE" id="PS50157">
    <property type="entry name" value="ZINC_FINGER_C2H2_2"/>
    <property type="match status" value="2"/>
</dbReference>
<feature type="domain" description="C2H2-type" evidence="9">
    <location>
        <begin position="41"/>
        <end position="68"/>
    </location>
</feature>
<dbReference type="GO" id="GO:0003677">
    <property type="term" value="F:DNA binding"/>
    <property type="evidence" value="ECO:0007669"/>
    <property type="project" value="InterPro"/>
</dbReference>
<feature type="region of interest" description="Disordered" evidence="7">
    <location>
        <begin position="337"/>
        <end position="379"/>
    </location>
</feature>
<feature type="domain" description="Zn(2)-C6 fungal-type" evidence="8">
    <location>
        <begin position="128"/>
        <end position="160"/>
    </location>
</feature>
<evidence type="ECO:0000259" key="9">
    <source>
        <dbReference type="PROSITE" id="PS50157"/>
    </source>
</evidence>
<protein>
    <recommendedName>
        <fullName evidence="12">Zn(2)-C6 fungal-type domain-containing protein</fullName>
    </recommendedName>
</protein>
<feature type="region of interest" description="Disordered" evidence="7">
    <location>
        <begin position="540"/>
        <end position="581"/>
    </location>
</feature>
<keyword evidence="1" id="KW-0479">Metal-binding</keyword>
<dbReference type="PANTHER" id="PTHR47660:SF2">
    <property type="entry name" value="TRANSCRIPTION FACTOR WITH C2H2 AND ZN(2)-CYS(6) DNA BINDING DOMAIN (EUROFUNG)"/>
    <property type="match status" value="1"/>
</dbReference>
<accession>R9P377</accession>
<dbReference type="InterPro" id="IPR007219">
    <property type="entry name" value="XnlR_reg_dom"/>
</dbReference>
<keyword evidence="5" id="KW-0539">Nucleus</keyword>
<dbReference type="Proteomes" id="UP000014071">
    <property type="component" value="Unassembled WGS sequence"/>
</dbReference>
<dbReference type="GO" id="GO:0008270">
    <property type="term" value="F:zinc ion binding"/>
    <property type="evidence" value="ECO:0007669"/>
    <property type="project" value="UniProtKB-KW"/>
</dbReference>
<dbReference type="GO" id="GO:0000981">
    <property type="term" value="F:DNA-binding transcription factor activity, RNA polymerase II-specific"/>
    <property type="evidence" value="ECO:0007669"/>
    <property type="project" value="InterPro"/>
</dbReference>
<feature type="compositionally biased region" description="Low complexity" evidence="7">
    <location>
        <begin position="343"/>
        <end position="354"/>
    </location>
</feature>
<dbReference type="RefSeq" id="XP_012189383.1">
    <property type="nucleotide sequence ID" value="XM_012333993.1"/>
</dbReference>
<dbReference type="InterPro" id="IPR013087">
    <property type="entry name" value="Znf_C2H2_type"/>
</dbReference>
<organism evidence="10 11">
    <name type="scientific">Pseudozyma hubeiensis (strain SY62)</name>
    <name type="common">Yeast</name>
    <dbReference type="NCBI Taxonomy" id="1305764"/>
    <lineage>
        <taxon>Eukaryota</taxon>
        <taxon>Fungi</taxon>
        <taxon>Dikarya</taxon>
        <taxon>Basidiomycota</taxon>
        <taxon>Ustilaginomycotina</taxon>
        <taxon>Ustilaginomycetes</taxon>
        <taxon>Ustilaginales</taxon>
        <taxon>Ustilaginaceae</taxon>
        <taxon>Pseudozyma</taxon>
    </lineage>
</organism>
<evidence type="ECO:0000256" key="6">
    <source>
        <dbReference type="PROSITE-ProRule" id="PRU00042"/>
    </source>
</evidence>
<evidence type="ECO:0000256" key="7">
    <source>
        <dbReference type="SAM" id="MobiDB-lite"/>
    </source>
</evidence>
<evidence type="ECO:0008006" key="12">
    <source>
        <dbReference type="Google" id="ProtNLM"/>
    </source>
</evidence>
<evidence type="ECO:0000256" key="4">
    <source>
        <dbReference type="ARBA" id="ARBA00023163"/>
    </source>
</evidence>
<dbReference type="eggNOG" id="KOG1721">
    <property type="taxonomic scope" value="Eukaryota"/>
</dbReference>
<evidence type="ECO:0000313" key="10">
    <source>
        <dbReference type="EMBL" id="GAC95796.1"/>
    </source>
</evidence>
<evidence type="ECO:0000256" key="3">
    <source>
        <dbReference type="ARBA" id="ARBA00023015"/>
    </source>
</evidence>
<dbReference type="AlphaFoldDB" id="R9P377"/>
<dbReference type="CDD" id="cd12148">
    <property type="entry name" value="fungal_TF_MHR"/>
    <property type="match status" value="1"/>
</dbReference>
<dbReference type="InterPro" id="IPR036236">
    <property type="entry name" value="Znf_C2H2_sf"/>
</dbReference>
<dbReference type="Gene3D" id="4.10.240.10">
    <property type="entry name" value="Zn(2)-C6 fungal-type DNA-binding domain"/>
    <property type="match status" value="1"/>
</dbReference>
<feature type="domain" description="C2H2-type" evidence="9">
    <location>
        <begin position="13"/>
        <end position="40"/>
    </location>
</feature>
<proteinExistence type="predicted"/>
<evidence type="ECO:0000259" key="8">
    <source>
        <dbReference type="PROSITE" id="PS50048"/>
    </source>
</evidence>
<evidence type="ECO:0000256" key="2">
    <source>
        <dbReference type="ARBA" id="ARBA00022833"/>
    </source>
</evidence>
<dbReference type="OrthoDB" id="1405595at2759"/>
<dbReference type="CDD" id="cd00067">
    <property type="entry name" value="GAL4"/>
    <property type="match status" value="1"/>
</dbReference>
<dbReference type="PROSITE" id="PS00028">
    <property type="entry name" value="ZINC_FINGER_C2H2_1"/>
    <property type="match status" value="2"/>
</dbReference>
<dbReference type="PROSITE" id="PS00463">
    <property type="entry name" value="ZN2_CY6_FUNGAL_1"/>
    <property type="match status" value="1"/>
</dbReference>
<keyword evidence="3" id="KW-0805">Transcription regulation</keyword>
<dbReference type="InterPro" id="IPR036864">
    <property type="entry name" value="Zn2-C6_fun-type_DNA-bd_sf"/>
</dbReference>
<dbReference type="InterPro" id="IPR001138">
    <property type="entry name" value="Zn2Cys6_DnaBD"/>
</dbReference>
<evidence type="ECO:0000256" key="5">
    <source>
        <dbReference type="ARBA" id="ARBA00023242"/>
    </source>
</evidence>
<dbReference type="EMBL" id="DF238797">
    <property type="protein sequence ID" value="GAC95796.1"/>
    <property type="molecule type" value="Genomic_DNA"/>
</dbReference>
<dbReference type="GeneID" id="24108662"/>
<dbReference type="Pfam" id="PF00172">
    <property type="entry name" value="Zn_clus"/>
    <property type="match status" value="1"/>
</dbReference>
<keyword evidence="11" id="KW-1185">Reference proteome</keyword>
<dbReference type="PROSITE" id="PS50048">
    <property type="entry name" value="ZN2_CY6_FUNGAL_2"/>
    <property type="match status" value="1"/>
</dbReference>
<feature type="region of interest" description="Disordered" evidence="7">
    <location>
        <begin position="1053"/>
        <end position="1088"/>
    </location>
</feature>
<gene>
    <name evidence="10" type="ORF">PHSY_003372</name>
</gene>
<dbReference type="STRING" id="1305764.R9P377"/>
<feature type="region of interest" description="Disordered" evidence="7">
    <location>
        <begin position="418"/>
        <end position="527"/>
    </location>
</feature>
<keyword evidence="6" id="KW-0863">Zinc-finger</keyword>
<evidence type="ECO:0000313" key="11">
    <source>
        <dbReference type="Proteomes" id="UP000014071"/>
    </source>
</evidence>
<evidence type="ECO:0000256" key="1">
    <source>
        <dbReference type="ARBA" id="ARBA00022723"/>
    </source>
</evidence>
<dbReference type="PANTHER" id="PTHR47660">
    <property type="entry name" value="TRANSCRIPTION FACTOR WITH C2H2 AND ZN(2)-CYS(6) DNA BINDING DOMAIN (EUROFUNG)-RELATED-RELATED"/>
    <property type="match status" value="1"/>
</dbReference>
<feature type="compositionally biased region" description="Polar residues" evidence="7">
    <location>
        <begin position="425"/>
        <end position="435"/>
    </location>
</feature>
<sequence>MDAESVKESGKVHACPKCDKTFSRAVNRDRHLATHNKLPSLVCSICERRFHRPDVLAKHVQRHRLPETVEDGAHSASGDVFHGASSSQLGSLTIVQSRSGSAATHTNEASASLLSSRSLAASRRVARACSRCSKAKARCDGTLPACSRCIRLDKASMCDYDASAHDPARSSPRASASGATIRQPDWFQVKLVEPETHADSVARDHLEQSLHLSSTPTSIHLFGSPRPKDAPPAPDGVSMPRADTVFDATPQYRLSEQVDLESWRQSQVQFSNANAWTDAVSPLPMDWLLQQEIPDDGWTAYLGDPGVPLLTDFFNHADPTATGMRGEPHLDAASIVHHHQQGLHHAAAGASSSRRPSHYHNQSRRDTNSSHTSPNGHTARAFPRAAASRLASNAASPATTDAADAAATLARIRSEAVTNGFMRSGTPSDEGSRTGSEPEAVRPSLHQNRPPAKRARLSEATHGRSVAARPTRASSPDSSSESSDLDPMERANRDVAAQSRHQRVSYRHPDPSARVMSQLAVSAQSPEDIARQEIAAEEMAQLAQHGSAASPRAPSDLSSKRRKRRQKQWPSVYRPKATDGGRHLSLHKVPLASEEVTALENSFQVAPMTDLAKERMIDEFRYCEVEAEDLQRIQDTLRSIKTSTLNLFVQLYFEHYDPILPILHRATFDPDTCDPLLLAAITCLGALCSKAENAFSYCLLTSSLVHAVSYKLFGINHLRHRYLPSMQTLFLTYALWRNLGDPAKLEYLEGFRNTVLTMARRCRLFELEAFEVDRNCLTISASSSPAHSNPSMDKREQEWLKWVRNQEMVRFNWALLILDSDLSLAWDLPCTVTISELRSPLPCTESLWLAESPEDWALLARVQLTSVEKWTLRHLLSMRGSAGQPSTAEAIVPRLHTSPLTRLVLSAAVFNVAVSRWNVDAALTQLAELHDDDEGDDAQNVAMVPRKDTELEAWTDAMALRSQELTLNRIDTQSKDDAQLMLYGARLRMLVSFKAVQIMSGRKGQRRSKLQMKKWMQGPLRQEQYRDDVFRAASKIFALSLAARRDIAPINLEPANRPISGFDPRARGSSRGNAHPSSQSRFNTDPGLSNMAHATVSGTGAENSILFYATVCLTLLCQYLVLEQSASQLSELNKQNQSAGDAAAVRIDRPTPERAVSASRKARKKEVYFVQGVGALTNSVSLDRLIHVAIHQGLNRSAWPLGHVLGKVLQQWARTLVR</sequence>
<keyword evidence="2" id="KW-0862">Zinc</keyword>
<dbReference type="Gene3D" id="3.30.160.60">
    <property type="entry name" value="Classic Zinc Finger"/>
    <property type="match status" value="1"/>
</dbReference>
<dbReference type="HOGENOM" id="CLU_267873_0_0_1"/>
<name>R9P377_PSEHS</name>
<dbReference type="GO" id="GO:0006351">
    <property type="term" value="P:DNA-templated transcription"/>
    <property type="evidence" value="ECO:0007669"/>
    <property type="project" value="InterPro"/>
</dbReference>
<dbReference type="Pfam" id="PF04082">
    <property type="entry name" value="Fungal_trans"/>
    <property type="match status" value="1"/>
</dbReference>
<reference evidence="11" key="1">
    <citation type="journal article" date="2013" name="Genome Announc.">
        <title>Draft genome sequence of the basidiomycetous yeast-like fungus Pseudozyma hubeiensis SY62, which produces an abundant amount of the biosurfactant mannosylerythritol lipids.</title>
        <authorList>
            <person name="Konishi M."/>
            <person name="Hatada Y."/>
            <person name="Horiuchi J."/>
        </authorList>
    </citation>
    <scope>NUCLEOTIDE SEQUENCE [LARGE SCALE GENOMIC DNA]</scope>
    <source>
        <strain evidence="11">SY62</strain>
    </source>
</reference>
<feature type="compositionally biased region" description="Polar residues" evidence="7">
    <location>
        <begin position="1070"/>
        <end position="1087"/>
    </location>
</feature>
<dbReference type="SMART" id="SM00355">
    <property type="entry name" value="ZnF_C2H2"/>
    <property type="match status" value="2"/>
</dbReference>
<keyword evidence="4" id="KW-0804">Transcription</keyword>
<dbReference type="SMART" id="SM00066">
    <property type="entry name" value="GAL4"/>
    <property type="match status" value="1"/>
</dbReference>
<dbReference type="SUPFAM" id="SSF57667">
    <property type="entry name" value="beta-beta-alpha zinc fingers"/>
    <property type="match status" value="1"/>
</dbReference>